<sequence>MLEVKIKNLCYAEGEEWSLEEINTHIEYGELVFLTGSPRSGKTTLCQVVAGVLPNFTDCILEGTVQLDGEDIVTKDLPEVAGKVAYVRDEPKNQLFSFTVEEDLGFGPCSLLVEEEEVKRRIKRALDFVGLEGYEKRKSHTLSGGEAQRAVLASVLTLDPKILILDEAVTQIDPKGRKDIYERLGQMAKKEKKIVIIVDNKVDNYFSIDHRLLVLDEGKLLYDGPMRRDKLPKFIKPIKSQKVTTLFKTLDPVLSVENVSFQYGNGEFGLENINLKVYPGEFISLMGKNGAGKTTLAKHFNGLYKPSKGNVWVKNMNTREHSTAQLSKKVGYLFQDPQIQLFTNSVEEEVSFALRVQKLPKDEIVERTKKILDEMNLSQYAQDHPYTLSKGDVQKLALASSLINEPEILIIDEPTSQMSFVESWRIMEIISRLTQKGVAVIMISHDLELALHYSSRMVVLKEGHIELDIRTNECFIYKKELYDLGLDICEDGKKGEEMYETIVGI</sequence>
<evidence type="ECO:0000256" key="1">
    <source>
        <dbReference type="ARBA" id="ARBA00004202"/>
    </source>
</evidence>
<dbReference type="SMART" id="SM00382">
    <property type="entry name" value="AAA"/>
    <property type="match status" value="2"/>
</dbReference>
<dbReference type="InterPro" id="IPR027417">
    <property type="entry name" value="P-loop_NTPase"/>
</dbReference>
<dbReference type="AlphaFoldDB" id="A0A366I8I9"/>
<dbReference type="CDD" id="cd03225">
    <property type="entry name" value="ABC_cobalt_CbiO_domain1"/>
    <property type="match status" value="2"/>
</dbReference>
<dbReference type="PROSITE" id="PS00211">
    <property type="entry name" value="ABC_TRANSPORTER_1"/>
    <property type="match status" value="1"/>
</dbReference>
<dbReference type="InterPro" id="IPR015856">
    <property type="entry name" value="ABC_transpr_CbiO/EcfA_su"/>
</dbReference>
<proteinExistence type="inferred from homology"/>
<keyword evidence="5" id="KW-0547">Nucleotide-binding</keyword>
<name>A0A366I8I9_9FIRM</name>
<dbReference type="GO" id="GO:0005524">
    <property type="term" value="F:ATP binding"/>
    <property type="evidence" value="ECO:0007669"/>
    <property type="project" value="UniProtKB-KW"/>
</dbReference>
<dbReference type="Proteomes" id="UP000253490">
    <property type="component" value="Unassembled WGS sequence"/>
</dbReference>
<evidence type="ECO:0000256" key="6">
    <source>
        <dbReference type="ARBA" id="ARBA00022840"/>
    </source>
</evidence>
<protein>
    <submittedName>
        <fullName evidence="10">Energy-coupling factor transport system ATP-binding protein</fullName>
    </submittedName>
</protein>
<gene>
    <name evidence="10" type="ORF">DES36_10914</name>
</gene>
<keyword evidence="4" id="KW-1003">Cell membrane</keyword>
<dbReference type="GO" id="GO:0042626">
    <property type="term" value="F:ATPase-coupled transmembrane transporter activity"/>
    <property type="evidence" value="ECO:0007669"/>
    <property type="project" value="TreeGrafter"/>
</dbReference>
<dbReference type="PANTHER" id="PTHR43553">
    <property type="entry name" value="HEAVY METAL TRANSPORTER"/>
    <property type="match status" value="1"/>
</dbReference>
<feature type="domain" description="ABC transporter" evidence="9">
    <location>
        <begin position="254"/>
        <end position="487"/>
    </location>
</feature>
<dbReference type="InterPro" id="IPR003439">
    <property type="entry name" value="ABC_transporter-like_ATP-bd"/>
</dbReference>
<dbReference type="GO" id="GO:0043190">
    <property type="term" value="C:ATP-binding cassette (ABC) transporter complex"/>
    <property type="evidence" value="ECO:0007669"/>
    <property type="project" value="TreeGrafter"/>
</dbReference>
<keyword evidence="8" id="KW-0472">Membrane</keyword>
<keyword evidence="6 10" id="KW-0067">ATP-binding</keyword>
<dbReference type="FunFam" id="3.40.50.300:FF:000224">
    <property type="entry name" value="Energy-coupling factor transporter ATP-binding protein EcfA"/>
    <property type="match status" value="1"/>
</dbReference>
<dbReference type="InterPro" id="IPR003593">
    <property type="entry name" value="AAA+_ATPase"/>
</dbReference>
<evidence type="ECO:0000313" key="10">
    <source>
        <dbReference type="EMBL" id="RBP63798.1"/>
    </source>
</evidence>
<dbReference type="PANTHER" id="PTHR43553:SF21">
    <property type="entry name" value="ABC TRANSPORTER ATP-BINDING PROTEIN MA_1418-RELATED"/>
    <property type="match status" value="1"/>
</dbReference>
<dbReference type="Gene3D" id="3.40.50.300">
    <property type="entry name" value="P-loop containing nucleotide triphosphate hydrolases"/>
    <property type="match status" value="2"/>
</dbReference>
<dbReference type="NCBIfam" id="NF010167">
    <property type="entry name" value="PRK13648.1"/>
    <property type="match status" value="2"/>
</dbReference>
<evidence type="ECO:0000259" key="9">
    <source>
        <dbReference type="PROSITE" id="PS50893"/>
    </source>
</evidence>
<organism evidence="10 11">
    <name type="scientific">Alkalibaculum bacchi</name>
    <dbReference type="NCBI Taxonomy" id="645887"/>
    <lineage>
        <taxon>Bacteria</taxon>
        <taxon>Bacillati</taxon>
        <taxon>Bacillota</taxon>
        <taxon>Clostridia</taxon>
        <taxon>Eubacteriales</taxon>
        <taxon>Eubacteriaceae</taxon>
        <taxon>Alkalibaculum</taxon>
    </lineage>
</organism>
<keyword evidence="7" id="KW-1278">Translocase</keyword>
<dbReference type="SUPFAM" id="SSF52540">
    <property type="entry name" value="P-loop containing nucleoside triphosphate hydrolases"/>
    <property type="match status" value="2"/>
</dbReference>
<evidence type="ECO:0000256" key="5">
    <source>
        <dbReference type="ARBA" id="ARBA00022741"/>
    </source>
</evidence>
<comment type="similarity">
    <text evidence="2">Belongs to the ABC transporter superfamily.</text>
</comment>
<reference evidence="10 11" key="1">
    <citation type="submission" date="2018-06" db="EMBL/GenBank/DDBJ databases">
        <title>Genomic Encyclopedia of Type Strains, Phase IV (KMG-IV): sequencing the most valuable type-strain genomes for metagenomic binning, comparative biology and taxonomic classification.</title>
        <authorList>
            <person name="Goeker M."/>
        </authorList>
    </citation>
    <scope>NUCLEOTIDE SEQUENCE [LARGE SCALE GENOMIC DNA]</scope>
    <source>
        <strain evidence="10 11">DSM 22112</strain>
    </source>
</reference>
<accession>A0A366I8I9</accession>
<comment type="caution">
    <text evidence="10">The sequence shown here is derived from an EMBL/GenBank/DDBJ whole genome shotgun (WGS) entry which is preliminary data.</text>
</comment>
<keyword evidence="11" id="KW-1185">Reference proteome</keyword>
<dbReference type="OrthoDB" id="501320at2"/>
<keyword evidence="3" id="KW-0813">Transport</keyword>
<dbReference type="InterPro" id="IPR017871">
    <property type="entry name" value="ABC_transporter-like_CS"/>
</dbReference>
<evidence type="ECO:0000256" key="3">
    <source>
        <dbReference type="ARBA" id="ARBA00022448"/>
    </source>
</evidence>
<evidence type="ECO:0000256" key="8">
    <source>
        <dbReference type="ARBA" id="ARBA00023136"/>
    </source>
</evidence>
<evidence type="ECO:0000256" key="4">
    <source>
        <dbReference type="ARBA" id="ARBA00022475"/>
    </source>
</evidence>
<feature type="domain" description="ABC transporter" evidence="9">
    <location>
        <begin position="4"/>
        <end position="242"/>
    </location>
</feature>
<evidence type="ECO:0000313" key="11">
    <source>
        <dbReference type="Proteomes" id="UP000253490"/>
    </source>
</evidence>
<dbReference type="Pfam" id="PF00005">
    <property type="entry name" value="ABC_tran"/>
    <property type="match status" value="2"/>
</dbReference>
<dbReference type="InterPro" id="IPR050095">
    <property type="entry name" value="ECF_ABC_transporter_ATP-bd"/>
</dbReference>
<dbReference type="RefSeq" id="WP_113920676.1">
    <property type="nucleotide sequence ID" value="NZ_QNRX01000009.1"/>
</dbReference>
<dbReference type="EMBL" id="QNRX01000009">
    <property type="protein sequence ID" value="RBP63798.1"/>
    <property type="molecule type" value="Genomic_DNA"/>
</dbReference>
<comment type="subcellular location">
    <subcellularLocation>
        <location evidence="1">Cell membrane</location>
        <topology evidence="1">Peripheral membrane protein</topology>
    </subcellularLocation>
</comment>
<evidence type="ECO:0000256" key="2">
    <source>
        <dbReference type="ARBA" id="ARBA00005417"/>
    </source>
</evidence>
<evidence type="ECO:0000256" key="7">
    <source>
        <dbReference type="ARBA" id="ARBA00022967"/>
    </source>
</evidence>
<dbReference type="GO" id="GO:0016887">
    <property type="term" value="F:ATP hydrolysis activity"/>
    <property type="evidence" value="ECO:0007669"/>
    <property type="project" value="InterPro"/>
</dbReference>
<dbReference type="PROSITE" id="PS50893">
    <property type="entry name" value="ABC_TRANSPORTER_2"/>
    <property type="match status" value="2"/>
</dbReference>